<dbReference type="RefSeq" id="XP_013754763.1">
    <property type="nucleotide sequence ID" value="XM_013899309.1"/>
</dbReference>
<dbReference type="InterPro" id="IPR029055">
    <property type="entry name" value="Ntn_hydrolases_N"/>
</dbReference>
<evidence type="ECO:0000313" key="10">
    <source>
        <dbReference type="Proteomes" id="UP000054408"/>
    </source>
</evidence>
<dbReference type="eggNOG" id="KOG1268">
    <property type="taxonomic scope" value="Eukaryota"/>
</dbReference>
<keyword evidence="10" id="KW-1185">Reference proteome</keyword>
<gene>
    <name evidence="9" type="ORF">AMSG_09396</name>
</gene>
<keyword evidence="2" id="KW-0645">Protease</keyword>
<feature type="repeat" description="WD" evidence="7">
    <location>
        <begin position="602"/>
        <end position="634"/>
    </location>
</feature>
<dbReference type="PROSITE" id="PS50294">
    <property type="entry name" value="WD_REPEATS_REGION"/>
    <property type="match status" value="2"/>
</dbReference>
<sequence length="1207" mass="127267">MCRFLLYVGVDPLTVAEVVTQPRHSLCRQTLWSAQLVTGFAVHLDGCGLGWYSLHEDDQLPCVFTSMSPAHNNANLHRLAKATRSRMFMTHVRSATTGSLSEANCHPFAAGKLLFMHNGSVGAFSAGVKRKLLASLRDDIYGGILGSTDSEHIFALFLNTFPQGTDFDHLDLVPADLLAALYETVAQLNAWEAEAAADRGVDFVSYLNIAISDGTTSVATRYVSRNGVMSDSDPSVSLYFATGSRIASVPAPDAKPGDALTDCTMVTENKTPSLVVIASEPLWDSDDWLAVPQNTAMVVTSQIDGPSRSGSTRIFSESHNWIDATPPTSPLSAAAGSFAFPPALLGSPVGLGVSGAAVVDPLDPLAGFTLPQHTTCMVLAELADKAAVAAGLSNGDIRIFDTSSYQLAVTLTGHVRAVTSLLFLQDSDLLLSGSADTYIRVWQASPPHACLGLFNSRSGSVISLAVAPDAGLLYVGMHDGFIRSLVLDDLLAALSEESPIPVSMDAVAAADNPIPLIRQPLRLHPPPAPSPYAAAASESATCSASVCTPCERPVHATANSMHRGSVLCMAYDAGAARLYSGTATGSISVWTSPALQHREALLEGHASSVLAMVLEPGRRLFSGASDTTIRVWDLTFPGPPFCLRVLSRHSSAVVAFAKCADNLVSIGSGGDVCVWSLGSLACLRLVHVPHEPLYGLMLGSTLWIGAANARCAVYDLVRHTGAVSLVESPAASSCAPLLDQLGASEVVTTEALIAMLGEFVAHASVSGSPARASACLAAARHMSDALLALGADVRIVPNPTSPRRNPIVLGRIGADPSKPTLAFYGHYDVQPASPDNGWESDPWTLTPRDGYLYGRGASDDKGPIVAFLAAVGELVAHAKCGSLPINVVFVVEGEEESGSAGLREAIEANSELLGGVDYVLLSNTYWVGDQAPCLTLGMRGVIHVALTVTGPPRDLHSGVDGGAVREPLVDLVHVLDGLFEDGNTRVAVPGFYVDVTETALDLNVHDFDLDRYLDEIGVAPGDRDANTESVLQRRWLLPSLSVHDVQGSFTGSGASSVIPRRATAKVSMRIVPDQSIDTMIARLQAHVDAVFGELNSTNSVAVKVVQAGKWWSADAESPLYGLAAEAVEEVWGAPPLFVREGGSIPVVPYLEETLGAPALHIPMGQASDNGHLANERLRVTNLVNGKRMFRRVMEGLPSLGKVKTTAS</sequence>
<dbReference type="AlphaFoldDB" id="A0A0L0DNW4"/>
<evidence type="ECO:0000256" key="3">
    <source>
        <dbReference type="ARBA" id="ARBA00022723"/>
    </source>
</evidence>
<dbReference type="InterPro" id="IPR001680">
    <property type="entry name" value="WD40_rpt"/>
</dbReference>
<dbReference type="GO" id="GO:0006508">
    <property type="term" value="P:proteolysis"/>
    <property type="evidence" value="ECO:0007669"/>
    <property type="project" value="UniProtKB-KW"/>
</dbReference>
<dbReference type="STRING" id="461836.A0A0L0DNW4"/>
<dbReference type="Proteomes" id="UP000054408">
    <property type="component" value="Unassembled WGS sequence"/>
</dbReference>
<evidence type="ECO:0000256" key="7">
    <source>
        <dbReference type="PROSITE-ProRule" id="PRU00221"/>
    </source>
</evidence>
<dbReference type="SUPFAM" id="SSF56235">
    <property type="entry name" value="N-terminal nucleophile aminohydrolases (Ntn hydrolases)"/>
    <property type="match status" value="1"/>
</dbReference>
<dbReference type="GO" id="GO:0006751">
    <property type="term" value="P:glutathione catabolic process"/>
    <property type="evidence" value="ECO:0007669"/>
    <property type="project" value="TreeGrafter"/>
</dbReference>
<dbReference type="InterPro" id="IPR011650">
    <property type="entry name" value="Peptidase_M20_dimer"/>
</dbReference>
<evidence type="ECO:0000256" key="2">
    <source>
        <dbReference type="ARBA" id="ARBA00022670"/>
    </source>
</evidence>
<dbReference type="eggNOG" id="KOG0281">
    <property type="taxonomic scope" value="Eukaryota"/>
</dbReference>
<dbReference type="InterPro" id="IPR002933">
    <property type="entry name" value="Peptidase_M20"/>
</dbReference>
<dbReference type="SUPFAM" id="SSF53187">
    <property type="entry name" value="Zn-dependent exopeptidases"/>
    <property type="match status" value="1"/>
</dbReference>
<reference evidence="9 10" key="1">
    <citation type="submission" date="2010-05" db="EMBL/GenBank/DDBJ databases">
        <title>The Genome Sequence of Thecamonas trahens ATCC 50062.</title>
        <authorList>
            <consortium name="The Broad Institute Genome Sequencing Platform"/>
            <person name="Russ C."/>
            <person name="Cuomo C."/>
            <person name="Shea T."/>
            <person name="Young S.K."/>
            <person name="Zeng Q."/>
            <person name="Koehrsen M."/>
            <person name="Haas B."/>
            <person name="Borodovsky M."/>
            <person name="Guigo R."/>
            <person name="Alvarado L."/>
            <person name="Berlin A."/>
            <person name="Bochicchio J."/>
            <person name="Borenstein D."/>
            <person name="Chapman S."/>
            <person name="Chen Z."/>
            <person name="Freedman E."/>
            <person name="Gellesch M."/>
            <person name="Goldberg J."/>
            <person name="Griggs A."/>
            <person name="Gujja S."/>
            <person name="Heilman E."/>
            <person name="Heiman D."/>
            <person name="Hepburn T."/>
            <person name="Howarth C."/>
            <person name="Jen D."/>
            <person name="Larson L."/>
            <person name="Mehta T."/>
            <person name="Park D."/>
            <person name="Pearson M."/>
            <person name="Roberts A."/>
            <person name="Saif S."/>
            <person name="Shenoy N."/>
            <person name="Sisk P."/>
            <person name="Stolte C."/>
            <person name="Sykes S."/>
            <person name="Thomson T."/>
            <person name="Walk T."/>
            <person name="White J."/>
            <person name="Yandava C."/>
            <person name="Burger G."/>
            <person name="Gray M.W."/>
            <person name="Holland P.W.H."/>
            <person name="King N."/>
            <person name="Lang F.B.F."/>
            <person name="Roger A.J."/>
            <person name="Ruiz-Trillo I."/>
            <person name="Lander E."/>
            <person name="Nusbaum C."/>
        </authorList>
    </citation>
    <scope>NUCLEOTIDE SEQUENCE [LARGE SCALE GENOMIC DNA]</scope>
    <source>
        <strain evidence="9 10">ATCC 50062</strain>
    </source>
</reference>
<evidence type="ECO:0000313" key="9">
    <source>
        <dbReference type="EMBL" id="KNC53093.1"/>
    </source>
</evidence>
<accession>A0A0L0DNW4</accession>
<feature type="domain" description="Glutamine amidotransferase type-2" evidence="8">
    <location>
        <begin position="2"/>
        <end position="280"/>
    </location>
</feature>
<dbReference type="OMA" id="CVAYTEA"/>
<keyword evidence="3" id="KW-0479">Metal-binding</keyword>
<dbReference type="CDD" id="cd01908">
    <property type="entry name" value="YafJ"/>
    <property type="match status" value="1"/>
</dbReference>
<protein>
    <submittedName>
        <fullName evidence="9">WD repeat protein</fullName>
    </submittedName>
</protein>
<dbReference type="SUPFAM" id="SSF50978">
    <property type="entry name" value="WD40 repeat-like"/>
    <property type="match status" value="1"/>
</dbReference>
<dbReference type="Pfam" id="PF01546">
    <property type="entry name" value="Peptidase_M20"/>
    <property type="match status" value="1"/>
</dbReference>
<dbReference type="Pfam" id="PF07687">
    <property type="entry name" value="M20_dimer"/>
    <property type="match status" value="1"/>
</dbReference>
<evidence type="ECO:0000256" key="6">
    <source>
        <dbReference type="ARBA" id="ARBA00022962"/>
    </source>
</evidence>
<dbReference type="Gene3D" id="3.40.630.10">
    <property type="entry name" value="Zn peptidases"/>
    <property type="match status" value="1"/>
</dbReference>
<dbReference type="InterPro" id="IPR019775">
    <property type="entry name" value="WD40_repeat_CS"/>
</dbReference>
<dbReference type="eggNOG" id="KOG2276">
    <property type="taxonomic scope" value="Eukaryota"/>
</dbReference>
<evidence type="ECO:0000256" key="4">
    <source>
        <dbReference type="ARBA" id="ARBA00022737"/>
    </source>
</evidence>
<dbReference type="Gene3D" id="3.30.70.360">
    <property type="match status" value="1"/>
</dbReference>
<dbReference type="OrthoDB" id="7832001at2759"/>
<evidence type="ECO:0000256" key="1">
    <source>
        <dbReference type="ARBA" id="ARBA00022574"/>
    </source>
</evidence>
<dbReference type="Gene3D" id="2.130.10.10">
    <property type="entry name" value="YVTN repeat-like/Quinoprotein amine dehydrogenase"/>
    <property type="match status" value="2"/>
</dbReference>
<feature type="repeat" description="WD" evidence="7">
    <location>
        <begin position="411"/>
        <end position="443"/>
    </location>
</feature>
<dbReference type="InterPro" id="IPR036322">
    <property type="entry name" value="WD40_repeat_dom_sf"/>
</dbReference>
<dbReference type="PROSITE" id="PS51278">
    <property type="entry name" value="GATASE_TYPE_2"/>
    <property type="match status" value="1"/>
</dbReference>
<dbReference type="PROSITE" id="PS50082">
    <property type="entry name" value="WD_REPEATS_2"/>
    <property type="match status" value="2"/>
</dbReference>
<dbReference type="EMBL" id="GL349478">
    <property type="protein sequence ID" value="KNC53093.1"/>
    <property type="molecule type" value="Genomic_DNA"/>
</dbReference>
<keyword evidence="1 7" id="KW-0853">WD repeat</keyword>
<dbReference type="InterPro" id="IPR051458">
    <property type="entry name" value="Cyt/Met_Dipeptidase"/>
</dbReference>
<organism evidence="9 10">
    <name type="scientific">Thecamonas trahens ATCC 50062</name>
    <dbReference type="NCBI Taxonomy" id="461836"/>
    <lineage>
        <taxon>Eukaryota</taxon>
        <taxon>Apusozoa</taxon>
        <taxon>Apusomonadida</taxon>
        <taxon>Apusomonadidae</taxon>
        <taxon>Thecamonas</taxon>
    </lineage>
</organism>
<dbReference type="Pfam" id="PF00400">
    <property type="entry name" value="WD40"/>
    <property type="match status" value="2"/>
</dbReference>
<name>A0A0L0DNW4_THETB</name>
<proteinExistence type="predicted"/>
<dbReference type="GO" id="GO:0008233">
    <property type="term" value="F:peptidase activity"/>
    <property type="evidence" value="ECO:0007669"/>
    <property type="project" value="UniProtKB-KW"/>
</dbReference>
<dbReference type="Pfam" id="PF13230">
    <property type="entry name" value="GATase_4"/>
    <property type="match status" value="1"/>
</dbReference>
<keyword evidence="5" id="KW-0378">Hydrolase</keyword>
<evidence type="ECO:0000256" key="5">
    <source>
        <dbReference type="ARBA" id="ARBA00022801"/>
    </source>
</evidence>
<keyword evidence="6" id="KW-0315">Glutamine amidotransferase</keyword>
<dbReference type="GO" id="GO:0046872">
    <property type="term" value="F:metal ion binding"/>
    <property type="evidence" value="ECO:0007669"/>
    <property type="project" value="UniProtKB-KW"/>
</dbReference>
<dbReference type="SMART" id="SM00320">
    <property type="entry name" value="WD40"/>
    <property type="match status" value="5"/>
</dbReference>
<dbReference type="GeneID" id="25567864"/>
<dbReference type="InterPro" id="IPR026869">
    <property type="entry name" value="EgtC-like"/>
</dbReference>
<dbReference type="InterPro" id="IPR017932">
    <property type="entry name" value="GATase_2_dom"/>
</dbReference>
<dbReference type="PANTHER" id="PTHR43270">
    <property type="entry name" value="BETA-ALA-HIS DIPEPTIDASE"/>
    <property type="match status" value="1"/>
</dbReference>
<dbReference type="PROSITE" id="PS00678">
    <property type="entry name" value="WD_REPEATS_1"/>
    <property type="match status" value="1"/>
</dbReference>
<dbReference type="Gene3D" id="3.60.20.10">
    <property type="entry name" value="Glutamine Phosphoribosylpyrophosphate, subunit 1, domain 1"/>
    <property type="match status" value="1"/>
</dbReference>
<keyword evidence="4" id="KW-0677">Repeat</keyword>
<evidence type="ECO:0000259" key="8">
    <source>
        <dbReference type="PROSITE" id="PS51278"/>
    </source>
</evidence>
<dbReference type="InterPro" id="IPR015943">
    <property type="entry name" value="WD40/YVTN_repeat-like_dom_sf"/>
</dbReference>
<dbReference type="PANTHER" id="PTHR43270:SF8">
    <property type="entry name" value="DI- AND TRIPEPTIDASE DUG2-RELATED"/>
    <property type="match status" value="1"/>
</dbReference>